<dbReference type="PROSITE" id="PS50280">
    <property type="entry name" value="SET"/>
    <property type="match status" value="1"/>
</dbReference>
<dbReference type="PANTHER" id="PTHR47332:SF4">
    <property type="entry name" value="SET DOMAIN-CONTAINING PROTEIN 5"/>
    <property type="match status" value="1"/>
</dbReference>
<keyword evidence="4" id="KW-1185">Reference proteome</keyword>
<dbReference type="Gene3D" id="2.170.270.10">
    <property type="entry name" value="SET domain"/>
    <property type="match status" value="1"/>
</dbReference>
<organism evidence="3 4">
    <name type="scientific">Mycena maculata</name>
    <dbReference type="NCBI Taxonomy" id="230809"/>
    <lineage>
        <taxon>Eukaryota</taxon>
        <taxon>Fungi</taxon>
        <taxon>Dikarya</taxon>
        <taxon>Basidiomycota</taxon>
        <taxon>Agaricomycotina</taxon>
        <taxon>Agaricomycetes</taxon>
        <taxon>Agaricomycetidae</taxon>
        <taxon>Agaricales</taxon>
        <taxon>Marasmiineae</taxon>
        <taxon>Mycenaceae</taxon>
        <taxon>Mycena</taxon>
    </lineage>
</organism>
<dbReference type="SUPFAM" id="SSF82199">
    <property type="entry name" value="SET domain"/>
    <property type="match status" value="1"/>
</dbReference>
<dbReference type="Pfam" id="PF00856">
    <property type="entry name" value="SET"/>
    <property type="match status" value="1"/>
</dbReference>
<proteinExistence type="predicted"/>
<evidence type="ECO:0000259" key="2">
    <source>
        <dbReference type="PROSITE" id="PS50280"/>
    </source>
</evidence>
<evidence type="ECO:0000313" key="4">
    <source>
        <dbReference type="Proteomes" id="UP001215280"/>
    </source>
</evidence>
<evidence type="ECO:0000256" key="1">
    <source>
        <dbReference type="SAM" id="MobiDB-lite"/>
    </source>
</evidence>
<feature type="compositionally biased region" description="Basic residues" evidence="1">
    <location>
        <begin position="361"/>
        <end position="372"/>
    </location>
</feature>
<dbReference type="InterPro" id="IPR001214">
    <property type="entry name" value="SET_dom"/>
</dbReference>
<comment type="caution">
    <text evidence="3">The sequence shown here is derived from an EMBL/GenBank/DDBJ whole genome shotgun (WGS) entry which is preliminary data.</text>
</comment>
<reference evidence="3" key="1">
    <citation type="submission" date="2023-03" db="EMBL/GenBank/DDBJ databases">
        <title>Massive genome expansion in bonnet fungi (Mycena s.s.) driven by repeated elements and novel gene families across ecological guilds.</title>
        <authorList>
            <consortium name="Lawrence Berkeley National Laboratory"/>
            <person name="Harder C.B."/>
            <person name="Miyauchi S."/>
            <person name="Viragh M."/>
            <person name="Kuo A."/>
            <person name="Thoen E."/>
            <person name="Andreopoulos B."/>
            <person name="Lu D."/>
            <person name="Skrede I."/>
            <person name="Drula E."/>
            <person name="Henrissat B."/>
            <person name="Morin E."/>
            <person name="Kohler A."/>
            <person name="Barry K."/>
            <person name="LaButti K."/>
            <person name="Morin E."/>
            <person name="Salamov A."/>
            <person name="Lipzen A."/>
            <person name="Mereny Z."/>
            <person name="Hegedus B."/>
            <person name="Baldrian P."/>
            <person name="Stursova M."/>
            <person name="Weitz H."/>
            <person name="Taylor A."/>
            <person name="Grigoriev I.V."/>
            <person name="Nagy L.G."/>
            <person name="Martin F."/>
            <person name="Kauserud H."/>
        </authorList>
    </citation>
    <scope>NUCLEOTIDE SEQUENCE</scope>
    <source>
        <strain evidence="3">CBHHK188m</strain>
    </source>
</reference>
<dbReference type="Proteomes" id="UP001215280">
    <property type="component" value="Unassembled WGS sequence"/>
</dbReference>
<name>A0AAD7JH05_9AGAR</name>
<sequence length="386" mass="43045">MPTDTKFPRIAIVDIPGKGKGVIAKEFIPRGTLIISERPRITLPANASGIIDIQGIFGILEALSALSEEDAEFFQSFPCAPYEDPILGRLKHFTPCVGDDAFGLCLTICRTNHTCCSPKESPNASYVWNRSAKEEELRAIKEIHEGQEIEVSYTSEITTYEPHPAYLRRKFGFECFCKGCTRPAVERHISDQRILAYNAFVPRLHSRFGQENPLQILKDIETQILIVCEEGFTFEIAGRADDAFELCALHGDAASARQWEEICRDRYAMYFGPNSEHFKTAQRLAARPQDYRAWQMLGRRNLKGPSKQVLEYCYRKVETVPALPTEPSISAVVSKPVASQDTAIASGSNLHSASAPPKLSKSQKKKARAKAKKQAEESSSKTIVAM</sequence>
<dbReference type="CDD" id="cd20071">
    <property type="entry name" value="SET_SMYD"/>
    <property type="match status" value="1"/>
</dbReference>
<feature type="region of interest" description="Disordered" evidence="1">
    <location>
        <begin position="343"/>
        <end position="386"/>
    </location>
</feature>
<dbReference type="InterPro" id="IPR053185">
    <property type="entry name" value="SET_domain_protein"/>
</dbReference>
<dbReference type="PANTHER" id="PTHR47332">
    <property type="entry name" value="SET DOMAIN-CONTAINING PROTEIN 5"/>
    <property type="match status" value="1"/>
</dbReference>
<dbReference type="EMBL" id="JARJLG010000041">
    <property type="protein sequence ID" value="KAJ7763142.1"/>
    <property type="molecule type" value="Genomic_DNA"/>
</dbReference>
<gene>
    <name evidence="3" type="ORF">DFH07DRAFT_956515</name>
</gene>
<evidence type="ECO:0000313" key="3">
    <source>
        <dbReference type="EMBL" id="KAJ7763142.1"/>
    </source>
</evidence>
<dbReference type="AlphaFoldDB" id="A0AAD7JH05"/>
<protein>
    <recommendedName>
        <fullName evidence="2">SET domain-containing protein</fullName>
    </recommendedName>
</protein>
<accession>A0AAD7JH05</accession>
<dbReference type="InterPro" id="IPR046341">
    <property type="entry name" value="SET_dom_sf"/>
</dbReference>
<feature type="domain" description="SET" evidence="2">
    <location>
        <begin position="8"/>
        <end position="154"/>
    </location>
</feature>